<proteinExistence type="predicted"/>
<dbReference type="Pfam" id="PF07730">
    <property type="entry name" value="HisKA_3"/>
    <property type="match status" value="1"/>
</dbReference>
<evidence type="ECO:0000313" key="12">
    <source>
        <dbReference type="EMBL" id="SDH98100.1"/>
    </source>
</evidence>
<name>A0A1G8GV05_9FLAO</name>
<comment type="catalytic activity">
    <reaction evidence="1">
        <text>ATP + protein L-histidine = ADP + protein N-phospho-L-histidine.</text>
        <dbReference type="EC" id="2.7.13.3"/>
    </reaction>
</comment>
<evidence type="ECO:0000256" key="3">
    <source>
        <dbReference type="ARBA" id="ARBA00022553"/>
    </source>
</evidence>
<dbReference type="PROSITE" id="PS50109">
    <property type="entry name" value="HIS_KIN"/>
    <property type="match status" value="1"/>
</dbReference>
<keyword evidence="5" id="KW-0547">Nucleotide-binding</keyword>
<feature type="domain" description="Histidine kinase" evidence="11">
    <location>
        <begin position="119"/>
        <end position="309"/>
    </location>
</feature>
<evidence type="ECO:0000256" key="5">
    <source>
        <dbReference type="ARBA" id="ARBA00022741"/>
    </source>
</evidence>
<dbReference type="InterPro" id="IPR011712">
    <property type="entry name" value="Sig_transdc_His_kin_sub3_dim/P"/>
</dbReference>
<dbReference type="GO" id="GO:0046983">
    <property type="term" value="F:protein dimerization activity"/>
    <property type="evidence" value="ECO:0007669"/>
    <property type="project" value="InterPro"/>
</dbReference>
<keyword evidence="10" id="KW-0472">Membrane</keyword>
<dbReference type="SUPFAM" id="SSF55874">
    <property type="entry name" value="ATPase domain of HSP90 chaperone/DNA topoisomerase II/histidine kinase"/>
    <property type="match status" value="1"/>
</dbReference>
<keyword evidence="10" id="KW-0812">Transmembrane</keyword>
<evidence type="ECO:0000256" key="10">
    <source>
        <dbReference type="SAM" id="Phobius"/>
    </source>
</evidence>
<dbReference type="GO" id="GO:0005524">
    <property type="term" value="F:ATP binding"/>
    <property type="evidence" value="ECO:0007669"/>
    <property type="project" value="UniProtKB-KW"/>
</dbReference>
<dbReference type="InterPro" id="IPR050482">
    <property type="entry name" value="Sensor_HK_TwoCompSys"/>
</dbReference>
<dbReference type="Gene3D" id="3.30.565.10">
    <property type="entry name" value="Histidine kinase-like ATPase, C-terminal domain"/>
    <property type="match status" value="1"/>
</dbReference>
<dbReference type="InterPro" id="IPR036890">
    <property type="entry name" value="HATPase_C_sf"/>
</dbReference>
<keyword evidence="8" id="KW-0902">Two-component regulatory system</keyword>
<keyword evidence="10" id="KW-1133">Transmembrane helix</keyword>
<dbReference type="EC" id="2.7.13.3" evidence="2"/>
<evidence type="ECO:0000259" key="11">
    <source>
        <dbReference type="PROSITE" id="PS50109"/>
    </source>
</evidence>
<keyword evidence="13" id="KW-1185">Reference proteome</keyword>
<reference evidence="13" key="1">
    <citation type="submission" date="2016-10" db="EMBL/GenBank/DDBJ databases">
        <authorList>
            <person name="Varghese N."/>
            <person name="Submissions S."/>
        </authorList>
    </citation>
    <scope>NUCLEOTIDE SEQUENCE [LARGE SCALE GENOMIC DNA]</scope>
    <source>
        <strain evidence="13">DSM 15363</strain>
    </source>
</reference>
<keyword evidence="6 12" id="KW-0418">Kinase</keyword>
<dbReference type="InterPro" id="IPR005467">
    <property type="entry name" value="His_kinase_dom"/>
</dbReference>
<keyword evidence="4" id="KW-0808">Transferase</keyword>
<dbReference type="Pfam" id="PF02518">
    <property type="entry name" value="HATPase_c"/>
    <property type="match status" value="1"/>
</dbReference>
<feature type="coiled-coil region" evidence="9">
    <location>
        <begin position="89"/>
        <end position="120"/>
    </location>
</feature>
<evidence type="ECO:0000256" key="2">
    <source>
        <dbReference type="ARBA" id="ARBA00012438"/>
    </source>
</evidence>
<dbReference type="EMBL" id="FNCZ01000006">
    <property type="protein sequence ID" value="SDH98100.1"/>
    <property type="molecule type" value="Genomic_DNA"/>
</dbReference>
<dbReference type="Gene3D" id="1.20.5.1930">
    <property type="match status" value="1"/>
</dbReference>
<keyword evidence="9" id="KW-0175">Coiled coil</keyword>
<gene>
    <name evidence="12" type="ORF">SAMN04489796_10635</name>
</gene>
<evidence type="ECO:0000256" key="1">
    <source>
        <dbReference type="ARBA" id="ARBA00000085"/>
    </source>
</evidence>
<evidence type="ECO:0000256" key="4">
    <source>
        <dbReference type="ARBA" id="ARBA00022679"/>
    </source>
</evidence>
<evidence type="ECO:0000256" key="7">
    <source>
        <dbReference type="ARBA" id="ARBA00022840"/>
    </source>
</evidence>
<dbReference type="Proteomes" id="UP000199492">
    <property type="component" value="Unassembled WGS sequence"/>
</dbReference>
<dbReference type="STRING" id="262004.SAMN04489796_10635"/>
<dbReference type="GO" id="GO:0000155">
    <property type="term" value="F:phosphorelay sensor kinase activity"/>
    <property type="evidence" value="ECO:0007669"/>
    <property type="project" value="InterPro"/>
</dbReference>
<evidence type="ECO:0000256" key="9">
    <source>
        <dbReference type="SAM" id="Coils"/>
    </source>
</evidence>
<dbReference type="InterPro" id="IPR003594">
    <property type="entry name" value="HATPase_dom"/>
</dbReference>
<protein>
    <recommendedName>
        <fullName evidence="2">histidine kinase</fullName>
        <ecNumber evidence="2">2.7.13.3</ecNumber>
    </recommendedName>
</protein>
<dbReference type="PANTHER" id="PTHR24421:SF10">
    <property type="entry name" value="NITRATE_NITRITE SENSOR PROTEIN NARQ"/>
    <property type="match status" value="1"/>
</dbReference>
<dbReference type="GO" id="GO:0016020">
    <property type="term" value="C:membrane"/>
    <property type="evidence" value="ECO:0007669"/>
    <property type="project" value="InterPro"/>
</dbReference>
<dbReference type="PANTHER" id="PTHR24421">
    <property type="entry name" value="NITRATE/NITRITE SENSOR PROTEIN NARX-RELATED"/>
    <property type="match status" value="1"/>
</dbReference>
<dbReference type="AlphaFoldDB" id="A0A1G8GV05"/>
<keyword evidence="7" id="KW-0067">ATP-binding</keyword>
<evidence type="ECO:0000256" key="8">
    <source>
        <dbReference type="ARBA" id="ARBA00023012"/>
    </source>
</evidence>
<evidence type="ECO:0000313" key="13">
    <source>
        <dbReference type="Proteomes" id="UP000199492"/>
    </source>
</evidence>
<sequence length="309" mass="35189">MSFLLLFLVNSTNLIAENSTISSKYSSVSEAHVTRDNTDQILIDRVVLAEQQLRVQKQNYQVYGGLCLIVILSVIAYLIYSQYQLKHYQSQKEKELKEALSKIEIQNKQQEQRLKISKDLHDTIGAQLTYIISSLDNLKYAFDIKDEKLKEKLNIISSFTSHTIYEFRDSIWAMTKNEITFLDLQARISNYIDQIKLNDSNIQFVFKVGDNVDSIIKFTTVEGFNIYSVIYEAIQNSIKHANASMIKVEVIKMVSNLVFKISDNGKGFSTTTVIRGNGLNTMMKRIQSIGGLVEINSIENAGTEIIITI</sequence>
<keyword evidence="3" id="KW-0597">Phosphoprotein</keyword>
<organism evidence="12 13">
    <name type="scientific">Winogradskyella thalassocola</name>
    <dbReference type="NCBI Taxonomy" id="262004"/>
    <lineage>
        <taxon>Bacteria</taxon>
        <taxon>Pseudomonadati</taxon>
        <taxon>Bacteroidota</taxon>
        <taxon>Flavobacteriia</taxon>
        <taxon>Flavobacteriales</taxon>
        <taxon>Flavobacteriaceae</taxon>
        <taxon>Winogradskyella</taxon>
    </lineage>
</organism>
<evidence type="ECO:0000256" key="6">
    <source>
        <dbReference type="ARBA" id="ARBA00022777"/>
    </source>
</evidence>
<dbReference type="CDD" id="cd16917">
    <property type="entry name" value="HATPase_UhpB-NarQ-NarX-like"/>
    <property type="match status" value="1"/>
</dbReference>
<accession>A0A1G8GV05</accession>
<feature type="transmembrane region" description="Helical" evidence="10">
    <location>
        <begin position="60"/>
        <end position="80"/>
    </location>
</feature>